<feature type="transmembrane region" description="Helical" evidence="7">
    <location>
        <begin position="29"/>
        <end position="52"/>
    </location>
</feature>
<evidence type="ECO:0000256" key="3">
    <source>
        <dbReference type="ARBA" id="ARBA00022475"/>
    </source>
</evidence>
<evidence type="ECO:0000256" key="4">
    <source>
        <dbReference type="ARBA" id="ARBA00022692"/>
    </source>
</evidence>
<feature type="transmembrane region" description="Helical" evidence="7">
    <location>
        <begin position="237"/>
        <end position="258"/>
    </location>
</feature>
<dbReference type="SUPFAM" id="SSF103473">
    <property type="entry name" value="MFS general substrate transporter"/>
    <property type="match status" value="1"/>
</dbReference>
<feature type="transmembrane region" description="Helical" evidence="7">
    <location>
        <begin position="187"/>
        <end position="206"/>
    </location>
</feature>
<dbReference type="PROSITE" id="PS50850">
    <property type="entry name" value="MFS"/>
    <property type="match status" value="1"/>
</dbReference>
<protein>
    <recommendedName>
        <fullName evidence="8">Major facilitator superfamily (MFS) profile domain-containing protein</fullName>
    </recommendedName>
</protein>
<dbReference type="GO" id="GO:0022857">
    <property type="term" value="F:transmembrane transporter activity"/>
    <property type="evidence" value="ECO:0007669"/>
    <property type="project" value="InterPro"/>
</dbReference>
<reference evidence="10 11" key="1">
    <citation type="submission" date="2015-08" db="EMBL/GenBank/DDBJ databases">
        <title>Candidatus Bacteriodes Periocalifornicus.</title>
        <authorList>
            <person name="McLean J.S."/>
            <person name="Kelley S."/>
        </authorList>
    </citation>
    <scope>NUCLEOTIDE SEQUENCE [LARGE SCALE GENOMIC DNA]</scope>
    <source>
        <strain evidence="10">12B</strain>
    </source>
</reference>
<keyword evidence="2" id="KW-0813">Transport</keyword>
<feature type="domain" description="Major facilitator superfamily (MFS) profile" evidence="8">
    <location>
        <begin position="20"/>
        <end position="410"/>
    </location>
</feature>
<keyword evidence="6 7" id="KW-0472">Membrane</keyword>
<feature type="transmembrane region" description="Helical" evidence="7">
    <location>
        <begin position="387"/>
        <end position="405"/>
    </location>
</feature>
<name>A0A0Q4AZ73_9BACT</name>
<dbReference type="Proteomes" id="UP000054172">
    <property type="component" value="Unassembled WGS sequence"/>
</dbReference>
<evidence type="ECO:0000259" key="8">
    <source>
        <dbReference type="PROSITE" id="PS50850"/>
    </source>
</evidence>
<proteinExistence type="predicted"/>
<feature type="transmembrane region" description="Helical" evidence="7">
    <location>
        <begin position="328"/>
        <end position="347"/>
    </location>
</feature>
<dbReference type="EMBL" id="LIIK01000060">
    <property type="protein sequence ID" value="KQM08173.1"/>
    <property type="molecule type" value="Genomic_DNA"/>
</dbReference>
<evidence type="ECO:0000256" key="5">
    <source>
        <dbReference type="ARBA" id="ARBA00022989"/>
    </source>
</evidence>
<dbReference type="PATRIC" id="fig|1702214.3.peg.144"/>
<sequence>MFRFLDIRSYFEEIGFAFRALKARDFRRFFMGQSLSLIGSWIQNIALGWLVYRLTDSAFLLGVVGFAGQAPALLLTPFAGVFADRYNRRNAMLVTQTLAMCSSITMATLIFTNVVEVWHIVLIATMNGCILAFDTPFRHALLFDLVGDRQLLTNAIAMNSTMINTARFVGPLVGGALIAAVGEGWCFAINASSYIAVITALLSVRGQRMTPPQIRKSVFTELREGIRYASDYKPIRYLLLLVSAASLLGMPFQVFLPVYAKTILGGDAGYLGYLTGAVGAGALTGAFFLATRNSVRRFPLNIYYFALMLGCGLSAFALSRWIWLSIPILYVTGLGMIAMFASTNTYLQAVVDNEKRGRVVALYGMTFLGITPLGSLLLGAVSKWVGVPYTLLGCGLLCVVVALLYRPKVPVIARLARQSARLYEG</sequence>
<dbReference type="EMBL" id="LIIK01000059">
    <property type="protein sequence ID" value="KQM08191.1"/>
    <property type="molecule type" value="Genomic_DNA"/>
</dbReference>
<keyword evidence="5 7" id="KW-1133">Transmembrane helix</keyword>
<feature type="transmembrane region" description="Helical" evidence="7">
    <location>
        <begin position="302"/>
        <end position="322"/>
    </location>
</feature>
<gene>
    <name evidence="10" type="ORF">AL399_08735</name>
    <name evidence="9" type="ORF">AL399_08750</name>
</gene>
<evidence type="ECO:0000313" key="9">
    <source>
        <dbReference type="EMBL" id="KQM08173.1"/>
    </source>
</evidence>
<organism evidence="10 11">
    <name type="scientific">Candidatus [Bacteroides] periocalifornicus</name>
    <dbReference type="NCBI Taxonomy" id="1702214"/>
    <lineage>
        <taxon>Bacteria</taxon>
        <taxon>Pseudomonadati</taxon>
        <taxon>Bacteroidota</taxon>
    </lineage>
</organism>
<dbReference type="AlphaFoldDB" id="A0A0Q4AZ73"/>
<dbReference type="GO" id="GO:0005886">
    <property type="term" value="C:plasma membrane"/>
    <property type="evidence" value="ECO:0007669"/>
    <property type="project" value="UniProtKB-SubCell"/>
</dbReference>
<comment type="subcellular location">
    <subcellularLocation>
        <location evidence="1">Cell membrane</location>
        <topology evidence="1">Multi-pass membrane protein</topology>
    </subcellularLocation>
</comment>
<feature type="transmembrane region" description="Helical" evidence="7">
    <location>
        <begin position="270"/>
        <end position="290"/>
    </location>
</feature>
<accession>A0A0Q4AZ73</accession>
<evidence type="ECO:0000256" key="6">
    <source>
        <dbReference type="ARBA" id="ARBA00023136"/>
    </source>
</evidence>
<dbReference type="Gene3D" id="1.20.1250.20">
    <property type="entry name" value="MFS general substrate transporter like domains"/>
    <property type="match status" value="1"/>
</dbReference>
<comment type="caution">
    <text evidence="10">The sequence shown here is derived from an EMBL/GenBank/DDBJ whole genome shotgun (WGS) entry which is preliminary data.</text>
</comment>
<evidence type="ECO:0000313" key="11">
    <source>
        <dbReference type="Proteomes" id="UP000054172"/>
    </source>
</evidence>
<evidence type="ECO:0000313" key="10">
    <source>
        <dbReference type="EMBL" id="KQM08191.1"/>
    </source>
</evidence>
<dbReference type="InterPro" id="IPR020846">
    <property type="entry name" value="MFS_dom"/>
</dbReference>
<keyword evidence="11" id="KW-1185">Reference proteome</keyword>
<keyword evidence="4 7" id="KW-0812">Transmembrane</keyword>
<evidence type="ECO:0000256" key="2">
    <source>
        <dbReference type="ARBA" id="ARBA00022448"/>
    </source>
</evidence>
<dbReference type="CDD" id="cd06173">
    <property type="entry name" value="MFS_MefA_like"/>
    <property type="match status" value="1"/>
</dbReference>
<dbReference type="InterPro" id="IPR010290">
    <property type="entry name" value="TM_effector"/>
</dbReference>
<dbReference type="Pfam" id="PF05977">
    <property type="entry name" value="MFS_3"/>
    <property type="match status" value="1"/>
</dbReference>
<dbReference type="PANTHER" id="PTHR23513:SF11">
    <property type="entry name" value="STAPHYLOFERRIN A TRANSPORTER"/>
    <property type="match status" value="1"/>
</dbReference>
<evidence type="ECO:0000256" key="7">
    <source>
        <dbReference type="SAM" id="Phobius"/>
    </source>
</evidence>
<dbReference type="PANTHER" id="PTHR23513">
    <property type="entry name" value="INTEGRAL MEMBRANE EFFLUX PROTEIN-RELATED"/>
    <property type="match status" value="1"/>
</dbReference>
<feature type="transmembrane region" description="Helical" evidence="7">
    <location>
        <begin position="58"/>
        <end position="79"/>
    </location>
</feature>
<keyword evidence="3" id="KW-1003">Cell membrane</keyword>
<dbReference type="STRING" id="1702214.AL399_08735"/>
<evidence type="ECO:0000256" key="1">
    <source>
        <dbReference type="ARBA" id="ARBA00004651"/>
    </source>
</evidence>
<feature type="transmembrane region" description="Helical" evidence="7">
    <location>
        <begin position="359"/>
        <end position="381"/>
    </location>
</feature>
<dbReference type="InterPro" id="IPR036259">
    <property type="entry name" value="MFS_trans_sf"/>
</dbReference>